<dbReference type="Proteomes" id="UP000325286">
    <property type="component" value="Chromosome"/>
</dbReference>
<dbReference type="GO" id="GO:0006284">
    <property type="term" value="P:base-excision repair"/>
    <property type="evidence" value="ECO:0007669"/>
    <property type="project" value="UniProtKB-UniRule"/>
</dbReference>
<dbReference type="GO" id="GO:0006298">
    <property type="term" value="P:mismatch repair"/>
    <property type="evidence" value="ECO:0007669"/>
    <property type="project" value="TreeGrafter"/>
</dbReference>
<evidence type="ECO:0000256" key="3">
    <source>
        <dbReference type="ARBA" id="ARBA00008343"/>
    </source>
</evidence>
<dbReference type="Pfam" id="PF14815">
    <property type="entry name" value="NUDIX_4"/>
    <property type="match status" value="1"/>
</dbReference>
<sequence length="326" mass="36629">MWLSEIMLQQTQVVTVIPYFERFLKRFPTVADLAAADEASVMQLWEGLGYYRRARQLHAAAKVVVEQHDGVFPRDYAAVLNLPGIGRYTAGAILSIADGQRLPIVEANTQRLYSRLIASTTHPSERAANALLWDFAEQILPRRDCGSFNQAAMELGALLCTPKDPQCAECPLRTGCAAHQQGLETTIPGKVKKIQYEQRTEFALLVRCRQSDRYLVHRVPDGQRWAGLWDFPRFGPPHADSVHAAAQQTQQTFDVQVTVGEPAKTIRHGVTKYRITLQAFHADTEHNSNAAEPSDDRKWLSTDQLKQLPLSVTGRKLAQYLDRLTP</sequence>
<dbReference type="InterPro" id="IPR004036">
    <property type="entry name" value="Endonuclease-III-like_CS2"/>
</dbReference>
<comment type="function">
    <text evidence="2">Adenine glycosylase active on G-A mispairs. MutY also corrects error-prone DNA synthesis past GO lesions which are due to the oxidatively damaged form of guanine: 7,8-dihydro-8-oxoguanine (8-oxo-dGTP).</text>
</comment>
<dbReference type="GO" id="GO:0046872">
    <property type="term" value="F:metal ion binding"/>
    <property type="evidence" value="ECO:0007669"/>
    <property type="project" value="UniProtKB-UniRule"/>
</dbReference>
<evidence type="ECO:0000256" key="2">
    <source>
        <dbReference type="ARBA" id="ARBA00002933"/>
    </source>
</evidence>
<dbReference type="Pfam" id="PF00730">
    <property type="entry name" value="HhH-GPD"/>
    <property type="match status" value="1"/>
</dbReference>
<dbReference type="Gene3D" id="1.10.1670.10">
    <property type="entry name" value="Helix-hairpin-Helix base-excision DNA repair enzymes (C-terminal)"/>
    <property type="match status" value="1"/>
</dbReference>
<evidence type="ECO:0000256" key="7">
    <source>
        <dbReference type="ARBA" id="ARBA00022723"/>
    </source>
</evidence>
<proteinExistence type="inferred from homology"/>
<dbReference type="GO" id="GO:0032357">
    <property type="term" value="F:oxidized purine DNA binding"/>
    <property type="evidence" value="ECO:0007669"/>
    <property type="project" value="TreeGrafter"/>
</dbReference>
<dbReference type="PANTHER" id="PTHR42944">
    <property type="entry name" value="ADENINE DNA GLYCOSYLASE"/>
    <property type="match status" value="1"/>
</dbReference>
<evidence type="ECO:0000256" key="12">
    <source>
        <dbReference type="ARBA" id="ARBA00023204"/>
    </source>
</evidence>
<evidence type="ECO:0000256" key="9">
    <source>
        <dbReference type="ARBA" id="ARBA00022801"/>
    </source>
</evidence>
<organism evidence="16 17">
    <name type="scientific">Roseimaritima ulvae</name>
    <dbReference type="NCBI Taxonomy" id="980254"/>
    <lineage>
        <taxon>Bacteria</taxon>
        <taxon>Pseudomonadati</taxon>
        <taxon>Planctomycetota</taxon>
        <taxon>Planctomycetia</taxon>
        <taxon>Pirellulales</taxon>
        <taxon>Pirellulaceae</taxon>
        <taxon>Roseimaritima</taxon>
    </lineage>
</organism>
<dbReference type="SUPFAM" id="SSF48150">
    <property type="entry name" value="DNA-glycosylase"/>
    <property type="match status" value="1"/>
</dbReference>
<dbReference type="PROSITE" id="PS01155">
    <property type="entry name" value="ENDONUCLEASE_III_2"/>
    <property type="match status" value="1"/>
</dbReference>
<dbReference type="SMART" id="SM00478">
    <property type="entry name" value="ENDO3c"/>
    <property type="match status" value="1"/>
</dbReference>
<dbReference type="CDD" id="cd00056">
    <property type="entry name" value="ENDO3c"/>
    <property type="match status" value="1"/>
</dbReference>
<evidence type="ECO:0000313" key="17">
    <source>
        <dbReference type="Proteomes" id="UP000325286"/>
    </source>
</evidence>
<dbReference type="EMBL" id="CP042914">
    <property type="protein sequence ID" value="QEG42134.1"/>
    <property type="molecule type" value="Genomic_DNA"/>
</dbReference>
<dbReference type="GO" id="GO:0051539">
    <property type="term" value="F:4 iron, 4 sulfur cluster binding"/>
    <property type="evidence" value="ECO:0007669"/>
    <property type="project" value="UniProtKB-UniRule"/>
</dbReference>
<comment type="cofactor">
    <cofactor evidence="14">
        <name>[4Fe-4S] cluster</name>
        <dbReference type="ChEBI" id="CHEBI:49883"/>
    </cofactor>
    <text evidence="14">Binds 1 [4Fe-4S] cluster.</text>
</comment>
<keyword evidence="7" id="KW-0479">Metal-binding</keyword>
<dbReference type="PANTHER" id="PTHR42944:SF1">
    <property type="entry name" value="ADENINE DNA GLYCOSYLASE"/>
    <property type="match status" value="1"/>
</dbReference>
<dbReference type="InterPro" id="IPR003265">
    <property type="entry name" value="HhH-GPD_domain"/>
</dbReference>
<dbReference type="KEGG" id="rul:UC8_41670"/>
<evidence type="ECO:0000256" key="1">
    <source>
        <dbReference type="ARBA" id="ARBA00000843"/>
    </source>
</evidence>
<comment type="similarity">
    <text evidence="3 14">Belongs to the Nth/MutY family.</text>
</comment>
<evidence type="ECO:0000256" key="13">
    <source>
        <dbReference type="ARBA" id="ARBA00023295"/>
    </source>
</evidence>
<evidence type="ECO:0000256" key="14">
    <source>
        <dbReference type="RuleBase" id="RU365096"/>
    </source>
</evidence>
<keyword evidence="12" id="KW-0234">DNA repair</keyword>
<reference evidence="16 17" key="1">
    <citation type="submission" date="2019-08" db="EMBL/GenBank/DDBJ databases">
        <title>Deep-cultivation of Planctomycetes and their phenomic and genomic characterization uncovers novel biology.</title>
        <authorList>
            <person name="Wiegand S."/>
            <person name="Jogler M."/>
            <person name="Boedeker C."/>
            <person name="Pinto D."/>
            <person name="Vollmers J."/>
            <person name="Rivas-Marin E."/>
            <person name="Kohn T."/>
            <person name="Peeters S.H."/>
            <person name="Heuer A."/>
            <person name="Rast P."/>
            <person name="Oberbeckmann S."/>
            <person name="Bunk B."/>
            <person name="Jeske O."/>
            <person name="Meyerdierks A."/>
            <person name="Storesund J.E."/>
            <person name="Kallscheuer N."/>
            <person name="Luecker S."/>
            <person name="Lage O.M."/>
            <person name="Pohl T."/>
            <person name="Merkel B.J."/>
            <person name="Hornburger P."/>
            <person name="Mueller R.-W."/>
            <person name="Bruemmer F."/>
            <person name="Labrenz M."/>
            <person name="Spormann A.M."/>
            <person name="Op den Camp H."/>
            <person name="Overmann J."/>
            <person name="Amann R."/>
            <person name="Jetten M.S.M."/>
            <person name="Mascher T."/>
            <person name="Medema M.H."/>
            <person name="Devos D.P."/>
            <person name="Kaster A.-K."/>
            <person name="Ovreas L."/>
            <person name="Rohde M."/>
            <person name="Galperin M.Y."/>
            <person name="Jogler C."/>
        </authorList>
    </citation>
    <scope>NUCLEOTIDE SEQUENCE [LARGE SCALE GENOMIC DNA]</scope>
    <source>
        <strain evidence="16 17">UC8</strain>
    </source>
</reference>
<keyword evidence="13 14" id="KW-0326">Glycosidase</keyword>
<evidence type="ECO:0000256" key="5">
    <source>
        <dbReference type="ARBA" id="ARBA00022023"/>
    </source>
</evidence>
<dbReference type="Gene3D" id="1.10.340.30">
    <property type="entry name" value="Hypothetical protein, domain 2"/>
    <property type="match status" value="1"/>
</dbReference>
<keyword evidence="9 16" id="KW-0378">Hydrolase</keyword>
<dbReference type="Pfam" id="PF00633">
    <property type="entry name" value="HHH"/>
    <property type="match status" value="1"/>
</dbReference>
<keyword evidence="6" id="KW-0004">4Fe-4S</keyword>
<dbReference type="EC" id="3.2.2.31" evidence="4 14"/>
<comment type="catalytic activity">
    <reaction evidence="1 14">
        <text>Hydrolyzes free adenine bases from 7,8-dihydro-8-oxoguanine:adenine mismatched double-stranded DNA, leaving an apurinic site.</text>
        <dbReference type="EC" id="3.2.2.31"/>
    </reaction>
</comment>
<protein>
    <recommendedName>
        <fullName evidence="5 14">Adenine DNA glycosylase</fullName>
        <ecNumber evidence="4 14">3.2.2.31</ecNumber>
    </recommendedName>
</protein>
<dbReference type="FunFam" id="1.10.340.30:FF:000002">
    <property type="entry name" value="Adenine DNA glycosylase"/>
    <property type="match status" value="1"/>
</dbReference>
<dbReference type="InterPro" id="IPR023170">
    <property type="entry name" value="HhH_base_excis_C"/>
</dbReference>
<keyword evidence="8 14" id="KW-0227">DNA damage</keyword>
<dbReference type="SUPFAM" id="SSF55811">
    <property type="entry name" value="Nudix"/>
    <property type="match status" value="1"/>
</dbReference>
<dbReference type="Gene3D" id="3.90.79.10">
    <property type="entry name" value="Nucleoside Triphosphate Pyrophosphohydrolase"/>
    <property type="match status" value="1"/>
</dbReference>
<dbReference type="InterPro" id="IPR044298">
    <property type="entry name" value="MIG/MutY"/>
</dbReference>
<name>A0A5B9QSZ7_9BACT</name>
<dbReference type="InterPro" id="IPR000445">
    <property type="entry name" value="HhH_motif"/>
</dbReference>
<dbReference type="CDD" id="cd03431">
    <property type="entry name" value="NUDIX_DNA_Glycosylase_C-MutY"/>
    <property type="match status" value="1"/>
</dbReference>
<dbReference type="InterPro" id="IPR015797">
    <property type="entry name" value="NUDIX_hydrolase-like_dom_sf"/>
</dbReference>
<dbReference type="GO" id="GO:0000701">
    <property type="term" value="F:purine-specific mismatch base pair DNA N-glycosylase activity"/>
    <property type="evidence" value="ECO:0007669"/>
    <property type="project" value="UniProtKB-EC"/>
</dbReference>
<dbReference type="AlphaFoldDB" id="A0A5B9QSZ7"/>
<accession>A0A5B9QSZ7</accession>
<keyword evidence="10 14" id="KW-0408">Iron</keyword>
<evidence type="ECO:0000256" key="11">
    <source>
        <dbReference type="ARBA" id="ARBA00023014"/>
    </source>
</evidence>
<evidence type="ECO:0000256" key="8">
    <source>
        <dbReference type="ARBA" id="ARBA00022763"/>
    </source>
</evidence>
<dbReference type="InterPro" id="IPR029119">
    <property type="entry name" value="MutY_C"/>
</dbReference>
<gene>
    <name evidence="16" type="primary">mutY</name>
    <name evidence="16" type="ORF">UC8_41670</name>
</gene>
<keyword evidence="11" id="KW-0411">Iron-sulfur</keyword>
<dbReference type="GO" id="GO:0035485">
    <property type="term" value="F:adenine/guanine mispair binding"/>
    <property type="evidence" value="ECO:0007669"/>
    <property type="project" value="TreeGrafter"/>
</dbReference>
<feature type="domain" description="HhH-GPD" evidence="15">
    <location>
        <begin position="7"/>
        <end position="158"/>
    </location>
</feature>
<evidence type="ECO:0000256" key="10">
    <source>
        <dbReference type="ARBA" id="ARBA00023004"/>
    </source>
</evidence>
<dbReference type="GO" id="GO:0034039">
    <property type="term" value="F:8-oxo-7,8-dihydroguanine DNA N-glycosylase activity"/>
    <property type="evidence" value="ECO:0007669"/>
    <property type="project" value="TreeGrafter"/>
</dbReference>
<evidence type="ECO:0000313" key="16">
    <source>
        <dbReference type="EMBL" id="QEG42134.1"/>
    </source>
</evidence>
<keyword evidence="17" id="KW-1185">Reference proteome</keyword>
<evidence type="ECO:0000256" key="4">
    <source>
        <dbReference type="ARBA" id="ARBA00012045"/>
    </source>
</evidence>
<evidence type="ECO:0000259" key="15">
    <source>
        <dbReference type="SMART" id="SM00478"/>
    </source>
</evidence>
<dbReference type="InterPro" id="IPR011257">
    <property type="entry name" value="DNA_glycosylase"/>
</dbReference>
<evidence type="ECO:0000256" key="6">
    <source>
        <dbReference type="ARBA" id="ARBA00022485"/>
    </source>
</evidence>